<evidence type="ECO:0000313" key="3">
    <source>
        <dbReference type="EnsemblMetazoa" id="PHUM581060-PA"/>
    </source>
</evidence>
<evidence type="ECO:0000256" key="1">
    <source>
        <dbReference type="SAM" id="MobiDB-lite"/>
    </source>
</evidence>
<evidence type="ECO:0000313" key="4">
    <source>
        <dbReference type="Proteomes" id="UP000009046"/>
    </source>
</evidence>
<dbReference type="KEGG" id="phu:Phum_PHUM581060"/>
<reference evidence="3" key="3">
    <citation type="submission" date="2020-05" db="UniProtKB">
        <authorList>
            <consortium name="EnsemblMetazoa"/>
        </authorList>
    </citation>
    <scope>IDENTIFICATION</scope>
    <source>
        <strain evidence="3">USDA</strain>
    </source>
</reference>
<reference evidence="2" key="1">
    <citation type="submission" date="2007-04" db="EMBL/GenBank/DDBJ databases">
        <title>Annotation of Pediculus humanus corporis strain USDA.</title>
        <authorList>
            <person name="Kirkness E."/>
            <person name="Hannick L."/>
            <person name="Hass B."/>
            <person name="Bruggner R."/>
            <person name="Lawson D."/>
            <person name="Bidwell S."/>
            <person name="Joardar V."/>
            <person name="Caler E."/>
            <person name="Walenz B."/>
            <person name="Inman J."/>
            <person name="Schobel S."/>
            <person name="Galinsky K."/>
            <person name="Amedeo P."/>
            <person name="Strausberg R."/>
        </authorList>
    </citation>
    <scope>NUCLEOTIDE SEQUENCE</scope>
    <source>
        <strain evidence="2">USDA</strain>
    </source>
</reference>
<dbReference type="EMBL" id="AAZO01007075">
    <property type="status" value="NOT_ANNOTATED_CDS"/>
    <property type="molecule type" value="Genomic_DNA"/>
</dbReference>
<dbReference type="RefSeq" id="XP_002432345.1">
    <property type="nucleotide sequence ID" value="XM_002432300.1"/>
</dbReference>
<accession>E0W213</accession>
<dbReference type="HOGENOM" id="CLU_2226321_0_0_1"/>
<feature type="compositionally biased region" description="Polar residues" evidence="1">
    <location>
        <begin position="1"/>
        <end position="15"/>
    </location>
</feature>
<protein>
    <submittedName>
        <fullName evidence="2 3">Uncharacterized protein</fullName>
    </submittedName>
</protein>
<dbReference type="EMBL" id="DS235873">
    <property type="protein sequence ID" value="EEB19607.1"/>
    <property type="molecule type" value="Genomic_DNA"/>
</dbReference>
<proteinExistence type="predicted"/>
<dbReference type="AlphaFoldDB" id="E0W213"/>
<organism>
    <name type="scientific">Pediculus humanus subsp. corporis</name>
    <name type="common">Body louse</name>
    <dbReference type="NCBI Taxonomy" id="121224"/>
    <lineage>
        <taxon>Eukaryota</taxon>
        <taxon>Metazoa</taxon>
        <taxon>Ecdysozoa</taxon>
        <taxon>Arthropoda</taxon>
        <taxon>Hexapoda</taxon>
        <taxon>Insecta</taxon>
        <taxon>Pterygota</taxon>
        <taxon>Neoptera</taxon>
        <taxon>Paraneoptera</taxon>
        <taxon>Psocodea</taxon>
        <taxon>Troctomorpha</taxon>
        <taxon>Phthiraptera</taxon>
        <taxon>Anoplura</taxon>
        <taxon>Pediculidae</taxon>
        <taxon>Pediculus</taxon>
    </lineage>
</organism>
<evidence type="ECO:0000313" key="2">
    <source>
        <dbReference type="EMBL" id="EEB19607.1"/>
    </source>
</evidence>
<keyword evidence="4" id="KW-1185">Reference proteome</keyword>
<sequence>MLQGVESTDNNLTSVKNEKNYAEGLQQKELRMMQGKYMKNNDDSTGKINKFNGELLCFLTESPFRILRGIHRSGDIQRCRLKHYKDFVIKKRKHKHDHDKHIVIKN</sequence>
<gene>
    <name evidence="3" type="primary">8232354</name>
    <name evidence="2" type="ORF">Phum_PHUM581060</name>
</gene>
<dbReference type="VEuPathDB" id="VectorBase:PHUM581060"/>
<dbReference type="Proteomes" id="UP000009046">
    <property type="component" value="Unassembled WGS sequence"/>
</dbReference>
<reference evidence="2" key="2">
    <citation type="submission" date="2007-04" db="EMBL/GenBank/DDBJ databases">
        <title>The genome of the human body louse.</title>
        <authorList>
            <consortium name="The Human Body Louse Genome Consortium"/>
            <person name="Kirkness E."/>
            <person name="Walenz B."/>
            <person name="Hass B."/>
            <person name="Bruggner R."/>
            <person name="Strausberg R."/>
        </authorList>
    </citation>
    <scope>NUCLEOTIDE SEQUENCE</scope>
    <source>
        <strain evidence="2">USDA</strain>
    </source>
</reference>
<dbReference type="InParanoid" id="E0W213"/>
<feature type="region of interest" description="Disordered" evidence="1">
    <location>
        <begin position="1"/>
        <end position="23"/>
    </location>
</feature>
<dbReference type="EnsemblMetazoa" id="PHUM581060-RA">
    <property type="protein sequence ID" value="PHUM581060-PA"/>
    <property type="gene ID" value="PHUM581060"/>
</dbReference>
<dbReference type="GeneID" id="8232354"/>
<dbReference type="CTD" id="8232354"/>
<name>E0W213_PEDHC</name>